<dbReference type="PANTHER" id="PTHR39244">
    <property type="entry name" value="NATTERIN-4"/>
    <property type="match status" value="1"/>
</dbReference>
<dbReference type="InterPro" id="IPR053237">
    <property type="entry name" value="Natterin_C"/>
</dbReference>
<dbReference type="GeneTree" id="ENSGT00400000024875"/>
<name>A0A3B4UHC0_SERDU</name>
<dbReference type="CDD" id="cd20220">
    <property type="entry name" value="PFM_natterin-3-like"/>
    <property type="match status" value="1"/>
</dbReference>
<dbReference type="Gene3D" id="2.170.15.10">
    <property type="entry name" value="Proaerolysin, chain A, domain 3"/>
    <property type="match status" value="1"/>
</dbReference>
<dbReference type="OMA" id="WYKYYQV"/>
<keyword evidence="1" id="KW-0732">Signal</keyword>
<dbReference type="AlphaFoldDB" id="A0A3B4UHC0"/>
<accession>A0A3B4UHC0</accession>
<evidence type="ECO:0000256" key="1">
    <source>
        <dbReference type="SAM" id="SignalP"/>
    </source>
</evidence>
<feature type="signal peptide" evidence="1">
    <location>
        <begin position="1"/>
        <end position="17"/>
    </location>
</feature>
<evidence type="ECO:0000313" key="3">
    <source>
        <dbReference type="Proteomes" id="UP000261420"/>
    </source>
</evidence>
<dbReference type="Proteomes" id="UP000261420">
    <property type="component" value="Unplaced"/>
</dbReference>
<dbReference type="Pfam" id="PF11901">
    <property type="entry name" value="DM9"/>
    <property type="match status" value="1"/>
</dbReference>
<protein>
    <submittedName>
        <fullName evidence="2">Natterin-3-like</fullName>
    </submittedName>
</protein>
<dbReference type="Ensembl" id="ENSSDUT00000018108.1">
    <property type="protein sequence ID" value="ENSSDUP00000017782.1"/>
    <property type="gene ID" value="ENSSDUG00000012994.1"/>
</dbReference>
<feature type="chain" id="PRO_5017348759" evidence="1">
    <location>
        <begin position="18"/>
        <end position="382"/>
    </location>
</feature>
<dbReference type="STRING" id="41447.ENSSDUP00000017782"/>
<dbReference type="SUPFAM" id="SSF56973">
    <property type="entry name" value="Aerolisin/ETX pore-forming domain"/>
    <property type="match status" value="1"/>
</dbReference>
<dbReference type="InterPro" id="IPR006616">
    <property type="entry name" value="DM9_repeat"/>
</dbReference>
<keyword evidence="3" id="KW-1185">Reference proteome</keyword>
<evidence type="ECO:0000313" key="2">
    <source>
        <dbReference type="Ensembl" id="ENSSDUP00000017782.1"/>
    </source>
</evidence>
<organism evidence="2 3">
    <name type="scientific">Seriola dumerili</name>
    <name type="common">Greater amberjack</name>
    <name type="synonym">Caranx dumerili</name>
    <dbReference type="NCBI Taxonomy" id="41447"/>
    <lineage>
        <taxon>Eukaryota</taxon>
        <taxon>Metazoa</taxon>
        <taxon>Chordata</taxon>
        <taxon>Craniata</taxon>
        <taxon>Vertebrata</taxon>
        <taxon>Euteleostomi</taxon>
        <taxon>Actinopterygii</taxon>
        <taxon>Neopterygii</taxon>
        <taxon>Teleostei</taxon>
        <taxon>Neoteleostei</taxon>
        <taxon>Acanthomorphata</taxon>
        <taxon>Carangaria</taxon>
        <taxon>Carangiformes</taxon>
        <taxon>Carangidae</taxon>
        <taxon>Seriola</taxon>
    </lineage>
</organism>
<reference evidence="2" key="1">
    <citation type="submission" date="2025-08" db="UniProtKB">
        <authorList>
            <consortium name="Ensembl"/>
        </authorList>
    </citation>
    <scope>IDENTIFICATION</scope>
</reference>
<proteinExistence type="predicted"/>
<reference evidence="2" key="2">
    <citation type="submission" date="2025-09" db="UniProtKB">
        <authorList>
            <consortium name="Ensembl"/>
        </authorList>
    </citation>
    <scope>IDENTIFICATION</scope>
</reference>
<dbReference type="PANTHER" id="PTHR39244:SF5">
    <property type="entry name" value="NATTERIN-3-LIKE"/>
    <property type="match status" value="1"/>
</dbReference>
<sequence length="382" mass="42443">MKLPVLLLLALPALSSADSCVCENTEPVPVLDPSLADRVPEITALPSVAAIGNISSSFTSFMFNQNHLEWQTFGSSPPDGSISIYNGYVGRIDYVCKYGCEAGFYNPDMGPYCHYPYAGKEYRGSPFEILVNKDNFEFMEWKDGSYGSLPQNSVKTCANTDKYVGKNKFGLGKVHVRNEAFFLPWQGSEYWYKYYQVLTFNKEISSEDISDVKYKTDGVKIIEYPPESMRKSAITNRACQPVTETATLSKTNQVEQRWDTSFSLTLGVKSSITAGIPEISSASIEFSVETTLQFTKGTTYIESTTHTVSVQHEVPPNHSCGVSMVAYKYSADIPFTARLSRTYSNGETTWTSISGTYKSVQIGEVRAVVDRCEPLPDARPCE</sequence>